<dbReference type="RefSeq" id="WP_310804625.1">
    <property type="nucleotide sequence ID" value="NZ_JAVLSG010000002.1"/>
</dbReference>
<organism evidence="3 4">
    <name type="scientific">Rhizobium redzepovicii</name>
    <dbReference type="NCBI Taxonomy" id="2867518"/>
    <lineage>
        <taxon>Bacteria</taxon>
        <taxon>Pseudomonadati</taxon>
        <taxon>Pseudomonadota</taxon>
        <taxon>Alphaproteobacteria</taxon>
        <taxon>Hyphomicrobiales</taxon>
        <taxon>Rhizobiaceae</taxon>
        <taxon>Rhizobium/Agrobacterium group</taxon>
        <taxon>Rhizobium</taxon>
    </lineage>
</organism>
<proteinExistence type="predicted"/>
<dbReference type="AlphaFoldDB" id="A0AAW8P700"/>
<evidence type="ECO:0000313" key="4">
    <source>
        <dbReference type="Proteomes" id="UP001269402"/>
    </source>
</evidence>
<dbReference type="GO" id="GO:0016779">
    <property type="term" value="F:nucleotidyltransferase activity"/>
    <property type="evidence" value="ECO:0007669"/>
    <property type="project" value="UniProtKB-ARBA"/>
</dbReference>
<keyword evidence="4" id="KW-1185">Reference proteome</keyword>
<dbReference type="InterPro" id="IPR029044">
    <property type="entry name" value="Nucleotide-diphossugar_trans"/>
</dbReference>
<evidence type="ECO:0000259" key="2">
    <source>
        <dbReference type="Pfam" id="PF12804"/>
    </source>
</evidence>
<comment type="caution">
    <text evidence="3">The sequence shown here is derived from an EMBL/GenBank/DDBJ whole genome shotgun (WGS) entry which is preliminary data.</text>
</comment>
<feature type="domain" description="MobA-like NTP transferase" evidence="2">
    <location>
        <begin position="38"/>
        <end position="105"/>
    </location>
</feature>
<dbReference type="Gene3D" id="3.90.550.10">
    <property type="entry name" value="Spore Coat Polysaccharide Biosynthesis Protein SpsA, Chain A"/>
    <property type="match status" value="1"/>
</dbReference>
<keyword evidence="1" id="KW-0460">Magnesium</keyword>
<reference evidence="4" key="1">
    <citation type="submission" date="2023-07" db="EMBL/GenBank/DDBJ databases">
        <title>Genomic characterization of faba bean (Vicia faba) microsymbionts in Mexican soils.</title>
        <authorList>
            <person name="Rivera Orduna F.N."/>
            <person name="Guevara-Luna J."/>
            <person name="Yan J."/>
            <person name="Arroyo-Herrera I."/>
            <person name="Li Y."/>
            <person name="Vasquez-Murrieta M.S."/>
            <person name="Wang E.T."/>
        </authorList>
    </citation>
    <scope>NUCLEOTIDE SEQUENCE [LARGE SCALE GENOMIC DNA]</scope>
    <source>
        <strain evidence="4">CH6</strain>
    </source>
</reference>
<accession>A0AAW8P700</accession>
<evidence type="ECO:0000256" key="1">
    <source>
        <dbReference type="ARBA" id="ARBA00022842"/>
    </source>
</evidence>
<evidence type="ECO:0000313" key="3">
    <source>
        <dbReference type="EMBL" id="MDR9762828.1"/>
    </source>
</evidence>
<dbReference type="SUPFAM" id="SSF53448">
    <property type="entry name" value="Nucleotide-diphospho-sugar transferases"/>
    <property type="match status" value="1"/>
</dbReference>
<dbReference type="EMBL" id="JAVLSH010000012">
    <property type="protein sequence ID" value="MDR9762828.1"/>
    <property type="molecule type" value="Genomic_DNA"/>
</dbReference>
<dbReference type="Pfam" id="PF12804">
    <property type="entry name" value="NTP_transf_3"/>
    <property type="match status" value="1"/>
</dbReference>
<gene>
    <name evidence="3" type="ORF">RJJ37_24915</name>
</gene>
<sequence length="135" mass="14630">MTVARSRVLRSGRHCQGKGVPCSQVGYSSEQLPEPFGIVVTGYRHLDIEEAICDLPVKVVHNAAFSSGIARSLALGVAAAEADQPDGITIMLADMPAMPSATASPDPQNVLDCPEQRTIHRTIDRRSMALHFHRR</sequence>
<dbReference type="Proteomes" id="UP001269402">
    <property type="component" value="Unassembled WGS sequence"/>
</dbReference>
<name>A0AAW8P700_9HYPH</name>
<protein>
    <submittedName>
        <fullName evidence="3">NTP transferase domain-containing protein</fullName>
    </submittedName>
</protein>
<dbReference type="InterPro" id="IPR025877">
    <property type="entry name" value="MobA-like_NTP_Trfase"/>
</dbReference>
<keyword evidence="3" id="KW-0808">Transferase</keyword>